<sequence length="275" mass="31888">MDFLKIQNTDALLRDHYQLSEAAKIIGCDIKDILWFAFNKGIELCMEFHDDDLEVSCSLKSETENSLLIGQLASLPRDKKGYYILSESCSLRINDEDMKCNDDGFIKCYMKGLFSVDDEYKDILIKHEGLPDEWPSYFTPSGECTLNSKIILYVNYDERENYYLLDTLWITKKEISCFLDAVREQNQPKKNIKNYKAQSEAQKQKHAIPRVEVLMAVVALYHRDMKLRRESPAAITEHLFLHAGEFWPEKGEPPLSFDTIVSLLRSCIKKEGLTF</sequence>
<dbReference type="AlphaFoldDB" id="A0A1X1EPC2"/>
<gene>
    <name evidence="1" type="ORF">HA50_00070</name>
</gene>
<protein>
    <submittedName>
        <fullName evidence="1">Uncharacterized protein</fullName>
    </submittedName>
</protein>
<dbReference type="Proteomes" id="UP000193749">
    <property type="component" value="Unassembled WGS sequence"/>
</dbReference>
<dbReference type="EMBL" id="MLJI01000001">
    <property type="protein sequence ID" value="ORM91832.1"/>
    <property type="molecule type" value="Genomic_DNA"/>
</dbReference>
<evidence type="ECO:0000313" key="1">
    <source>
        <dbReference type="EMBL" id="ORM91832.1"/>
    </source>
</evidence>
<dbReference type="OrthoDB" id="6627795at2"/>
<dbReference type="STRING" id="55209.HA50_00070"/>
<proteinExistence type="predicted"/>
<keyword evidence="2" id="KW-1185">Reference proteome</keyword>
<comment type="caution">
    <text evidence="1">The sequence shown here is derived from an EMBL/GenBank/DDBJ whole genome shotgun (WGS) entry which is preliminary data.</text>
</comment>
<dbReference type="RefSeq" id="WP_084871620.1">
    <property type="nucleotide sequence ID" value="NZ_JAGGMY010000001.1"/>
</dbReference>
<organism evidence="1 2">
    <name type="scientific">Pantoea cypripedii</name>
    <name type="common">Pectobacterium cypripedii</name>
    <name type="synonym">Erwinia cypripedii</name>
    <dbReference type="NCBI Taxonomy" id="55209"/>
    <lineage>
        <taxon>Bacteria</taxon>
        <taxon>Pseudomonadati</taxon>
        <taxon>Pseudomonadota</taxon>
        <taxon>Gammaproteobacteria</taxon>
        <taxon>Enterobacterales</taxon>
        <taxon>Erwiniaceae</taxon>
        <taxon>Pantoea</taxon>
    </lineage>
</organism>
<accession>A0A1X1EPC2</accession>
<evidence type="ECO:0000313" key="2">
    <source>
        <dbReference type="Proteomes" id="UP000193749"/>
    </source>
</evidence>
<reference evidence="1 2" key="1">
    <citation type="journal article" date="2017" name="Antonie Van Leeuwenhoek">
        <title>Phylogenomic resolution of the bacterial genus Pantoea and its relationship with Erwinia and Tatumella.</title>
        <authorList>
            <person name="Palmer M."/>
            <person name="Steenkamp E.T."/>
            <person name="Coetzee M.P."/>
            <person name="Chan W.Y."/>
            <person name="van Zyl E."/>
            <person name="De Maayer P."/>
            <person name="Coutinho T.A."/>
            <person name="Blom J."/>
            <person name="Smits T.H."/>
            <person name="Duffy B."/>
            <person name="Venter S.N."/>
        </authorList>
    </citation>
    <scope>NUCLEOTIDE SEQUENCE [LARGE SCALE GENOMIC DNA]</scope>
    <source>
        <strain evidence="1 2">LMG 2657</strain>
    </source>
</reference>
<name>A0A1X1EPC2_PANCY</name>